<evidence type="ECO:0000313" key="4">
    <source>
        <dbReference type="Proteomes" id="UP000006250"/>
    </source>
</evidence>
<dbReference type="Pfam" id="PF13365">
    <property type="entry name" value="Trypsin_2"/>
    <property type="match status" value="1"/>
</dbReference>
<dbReference type="GO" id="GO:0006508">
    <property type="term" value="P:proteolysis"/>
    <property type="evidence" value="ECO:0007669"/>
    <property type="project" value="InterPro"/>
</dbReference>
<gene>
    <name evidence="3" type="ORF">DesfrDRAFT_2162</name>
</gene>
<dbReference type="PRINTS" id="PR00834">
    <property type="entry name" value="PROTEASES2C"/>
</dbReference>
<keyword evidence="2" id="KW-0732">Signal</keyword>
<feature type="region of interest" description="Disordered" evidence="1">
    <location>
        <begin position="225"/>
        <end position="245"/>
    </location>
</feature>
<dbReference type="Proteomes" id="UP000006250">
    <property type="component" value="Unassembled WGS sequence"/>
</dbReference>
<organism evidence="3 4">
    <name type="scientific">Solidesulfovibrio fructosivorans JJ]</name>
    <dbReference type="NCBI Taxonomy" id="596151"/>
    <lineage>
        <taxon>Bacteria</taxon>
        <taxon>Pseudomonadati</taxon>
        <taxon>Thermodesulfobacteriota</taxon>
        <taxon>Desulfovibrionia</taxon>
        <taxon>Desulfovibrionales</taxon>
        <taxon>Desulfovibrionaceae</taxon>
        <taxon>Solidesulfovibrio</taxon>
    </lineage>
</organism>
<evidence type="ECO:0000256" key="2">
    <source>
        <dbReference type="SAM" id="SignalP"/>
    </source>
</evidence>
<dbReference type="InterPro" id="IPR001940">
    <property type="entry name" value="Peptidase_S1C"/>
</dbReference>
<dbReference type="STRING" id="596151.DesfrDRAFT_2162"/>
<dbReference type="RefSeq" id="WP_005993762.1">
    <property type="nucleotide sequence ID" value="NZ_AECZ01000013.1"/>
</dbReference>
<dbReference type="GO" id="GO:0004252">
    <property type="term" value="F:serine-type endopeptidase activity"/>
    <property type="evidence" value="ECO:0007669"/>
    <property type="project" value="InterPro"/>
</dbReference>
<dbReference type="eggNOG" id="COG0265">
    <property type="taxonomic scope" value="Bacteria"/>
</dbReference>
<proteinExistence type="predicted"/>
<dbReference type="Gene3D" id="2.40.10.120">
    <property type="match status" value="1"/>
</dbReference>
<dbReference type="InterPro" id="IPR009003">
    <property type="entry name" value="Peptidase_S1_PA"/>
</dbReference>
<dbReference type="EMBL" id="AECZ01000013">
    <property type="protein sequence ID" value="EFL51003.1"/>
    <property type="molecule type" value="Genomic_DNA"/>
</dbReference>
<dbReference type="InterPro" id="IPR006597">
    <property type="entry name" value="Sel1-like"/>
</dbReference>
<dbReference type="Pfam" id="PF08238">
    <property type="entry name" value="Sel1"/>
    <property type="match status" value="4"/>
</dbReference>
<dbReference type="SMART" id="SM00671">
    <property type="entry name" value="SEL1"/>
    <property type="match status" value="4"/>
</dbReference>
<dbReference type="InterPro" id="IPR050767">
    <property type="entry name" value="Sel1_AlgK"/>
</dbReference>
<keyword evidence="4" id="KW-1185">Reference proteome</keyword>
<feature type="signal peptide" evidence="2">
    <location>
        <begin position="1"/>
        <end position="23"/>
    </location>
</feature>
<dbReference type="PANTHER" id="PTHR11102">
    <property type="entry name" value="SEL-1-LIKE PROTEIN"/>
    <property type="match status" value="1"/>
</dbReference>
<protein>
    <submittedName>
        <fullName evidence="3">Sel1 domain protein repeat-containing protein</fullName>
    </submittedName>
</protein>
<accession>E1JX38</accession>
<name>E1JX38_SOLFR</name>
<dbReference type="InterPro" id="IPR011990">
    <property type="entry name" value="TPR-like_helical_dom_sf"/>
</dbReference>
<sequence precursor="true">MRSRSAALLLAVCLLALPSPGRADYDDALRAFEGGRDAVARRELAPLVRSGSPSALFLLGVMRETGRGTAKDPAGAARLYRRAADGGNVSAMVALGLLYYRGEGVGQSDARASAYFRKAADKGSARALYLLGLMRLSGRGGPTADAVGYLRRAVRAGSPEAAAVLGELLLAGRGVVANPAAAYAMALHALAGDRIEAATRQRLNALAANAKKALDPTVALRIEGKAPEERGAARGGGKGRGAAPKGQVITGTGFVVSRLGHVLTNAHVAAHCRRLMAVVDGRRMAASLLRADQDHDLALLRLAVAPPEALAFREGDALPPGVPVFAAGYPGRAALSGRMRVTAGKTRELAKGAGPRGEQAVTAEVLPGNSGGPLLDHAGHVAGVVAARRDTETTRRIAGDAPADMGFVVPLSVVKAFLARGQVPIVSAPSARRLDAAGIARTVSGKVVPLFCQTATSTHAP</sequence>
<reference evidence="3 4" key="1">
    <citation type="submission" date="2010-08" db="EMBL/GenBank/DDBJ databases">
        <title>The draft genome of Desulfovibrio fructosovorans JJ.</title>
        <authorList>
            <consortium name="US DOE Joint Genome Institute (JGI-PGF)"/>
            <person name="Lucas S."/>
            <person name="Copeland A."/>
            <person name="Lapidus A."/>
            <person name="Cheng J.-F."/>
            <person name="Bruce D."/>
            <person name="Goodwin L."/>
            <person name="Pitluck S."/>
            <person name="Land M.L."/>
            <person name="Hauser L."/>
            <person name="Chang Y.-J."/>
            <person name="Jeffries C."/>
            <person name="Wall J.D."/>
            <person name="Stahl D.A."/>
            <person name="Arkin A.P."/>
            <person name="Dehal P."/>
            <person name="Stolyar S.M."/>
            <person name="Hazen T.C."/>
            <person name="Woyke T.J."/>
        </authorList>
    </citation>
    <scope>NUCLEOTIDE SEQUENCE [LARGE SCALE GENOMIC DNA]</scope>
    <source>
        <strain evidence="3 4">JJ</strain>
    </source>
</reference>
<dbReference type="SUPFAM" id="SSF50494">
    <property type="entry name" value="Trypsin-like serine proteases"/>
    <property type="match status" value="1"/>
</dbReference>
<evidence type="ECO:0000256" key="1">
    <source>
        <dbReference type="SAM" id="MobiDB-lite"/>
    </source>
</evidence>
<dbReference type="SUPFAM" id="SSF81901">
    <property type="entry name" value="HCP-like"/>
    <property type="match status" value="1"/>
</dbReference>
<evidence type="ECO:0000313" key="3">
    <source>
        <dbReference type="EMBL" id="EFL51003.1"/>
    </source>
</evidence>
<dbReference type="PANTHER" id="PTHR11102:SF160">
    <property type="entry name" value="ERAD-ASSOCIATED E3 UBIQUITIN-PROTEIN LIGASE COMPONENT HRD3"/>
    <property type="match status" value="1"/>
</dbReference>
<dbReference type="eggNOG" id="COG0790">
    <property type="taxonomic scope" value="Bacteria"/>
</dbReference>
<dbReference type="OrthoDB" id="1522627at2"/>
<dbReference type="AlphaFoldDB" id="E1JX38"/>
<dbReference type="Gene3D" id="1.25.40.10">
    <property type="entry name" value="Tetratricopeptide repeat domain"/>
    <property type="match status" value="2"/>
</dbReference>
<comment type="caution">
    <text evidence="3">The sequence shown here is derived from an EMBL/GenBank/DDBJ whole genome shotgun (WGS) entry which is preliminary data.</text>
</comment>
<feature type="chain" id="PRO_5003148207" evidence="2">
    <location>
        <begin position="24"/>
        <end position="461"/>
    </location>
</feature>